<gene>
    <name evidence="1" type="ORF">EJB05_21824</name>
</gene>
<dbReference type="PANTHER" id="PTHR35290:SF2">
    <property type="entry name" value="PROTEIN CASPARIAN STRIP INTEGRITY FACTOR 1"/>
    <property type="match status" value="1"/>
</dbReference>
<dbReference type="Gramene" id="TVU30214">
    <property type="protein sequence ID" value="TVU30214"/>
    <property type="gene ID" value="EJB05_21824"/>
</dbReference>
<dbReference type="Proteomes" id="UP000324897">
    <property type="component" value="Chromosome 1"/>
</dbReference>
<dbReference type="AlphaFoldDB" id="A0A5J9V3V8"/>
<dbReference type="EMBL" id="RWGY01000011">
    <property type="protein sequence ID" value="TVU30214.1"/>
    <property type="molecule type" value="Genomic_DNA"/>
</dbReference>
<evidence type="ECO:0000313" key="1">
    <source>
        <dbReference type="EMBL" id="TVU30214.1"/>
    </source>
</evidence>
<reference evidence="1 2" key="1">
    <citation type="journal article" date="2019" name="Sci. Rep.">
        <title>A high-quality genome of Eragrostis curvula grass provides insights into Poaceae evolution and supports new strategies to enhance forage quality.</title>
        <authorList>
            <person name="Carballo J."/>
            <person name="Santos B.A.C.M."/>
            <person name="Zappacosta D."/>
            <person name="Garbus I."/>
            <person name="Selva J.P."/>
            <person name="Gallo C.A."/>
            <person name="Diaz A."/>
            <person name="Albertini E."/>
            <person name="Caccamo M."/>
            <person name="Echenique V."/>
        </authorList>
    </citation>
    <scope>NUCLEOTIDE SEQUENCE [LARGE SCALE GENOMIC DNA]</scope>
    <source>
        <strain evidence="2">cv. Victoria</strain>
        <tissue evidence="1">Leaf</tissue>
    </source>
</reference>
<keyword evidence="2" id="KW-1185">Reference proteome</keyword>
<dbReference type="PANTHER" id="PTHR35290">
    <property type="entry name" value="PROTEIN CASPARIAN STRIP INTEGRITY FACTOR 1-RELATED"/>
    <property type="match status" value="1"/>
</dbReference>
<accession>A0A5J9V3V8</accession>
<protein>
    <submittedName>
        <fullName evidence="1">Uncharacterized protein</fullName>
    </submittedName>
</protein>
<name>A0A5J9V3V8_9POAL</name>
<proteinExistence type="predicted"/>
<organism evidence="1 2">
    <name type="scientific">Eragrostis curvula</name>
    <name type="common">weeping love grass</name>
    <dbReference type="NCBI Taxonomy" id="38414"/>
    <lineage>
        <taxon>Eukaryota</taxon>
        <taxon>Viridiplantae</taxon>
        <taxon>Streptophyta</taxon>
        <taxon>Embryophyta</taxon>
        <taxon>Tracheophyta</taxon>
        <taxon>Spermatophyta</taxon>
        <taxon>Magnoliopsida</taxon>
        <taxon>Liliopsida</taxon>
        <taxon>Poales</taxon>
        <taxon>Poaceae</taxon>
        <taxon>PACMAD clade</taxon>
        <taxon>Chloridoideae</taxon>
        <taxon>Eragrostideae</taxon>
        <taxon>Eragrostidinae</taxon>
        <taxon>Eragrostis</taxon>
    </lineage>
</organism>
<sequence>MHCVIPEMRMLPWPQRSAALFALIFFVMLFSTSFAGRQYSFSADQDALRLQRQAAEAEQKEVLPLGHARMLNVKTNDYGGYDPAPSMEKPHSKIIPN</sequence>
<evidence type="ECO:0000313" key="2">
    <source>
        <dbReference type="Proteomes" id="UP000324897"/>
    </source>
</evidence>
<comment type="caution">
    <text evidence="1">The sequence shown here is derived from an EMBL/GenBank/DDBJ whole genome shotgun (WGS) entry which is preliminary data.</text>
</comment>
<dbReference type="OrthoDB" id="1936508at2759"/>
<dbReference type="InterPro" id="IPR038974">
    <property type="entry name" value="CIF1/2"/>
</dbReference>